<dbReference type="FunFam" id="3.40.47.10:FF:000010">
    <property type="entry name" value="Acetyl-CoA acetyltransferase (Thiolase)"/>
    <property type="match status" value="1"/>
</dbReference>
<dbReference type="PROSITE" id="PS00737">
    <property type="entry name" value="THIOLASE_2"/>
    <property type="match status" value="1"/>
</dbReference>
<sequence>MVFKRAIYIVAARRTPFGTYGGKLKDFTATHLQELANRAVFKQANLSPELIDSTIVGNVRQSSSGAAYVARHAALRSGVPNHVPALTVNRLCGSGFQSIISGGQEIELGDSNIVLCGGTENMSQVPYSVRNVRFGTKLGQDLKLEDTLWHGLTDEYINIPMGVTAENLAKKYNITRQDADQYALQSQQRWKKANDQGAFKDEIESIKTKGKKGADELFDTDEHPRPQSNMEQLSKLPTVFIKDKGTVTAGNASGICDGAAAVIICNEEALKKHNLKPLARLVAYHISGVDPLIMGIGPVPAIENLLKKSQKQISDIDLYDINEAFAPQFIACQKTLKLPNEKTNVNGGAIALGHPLGASGTRITTNLVYELKRRQGKYAVGAACIGGGQELSLDRLIPKVPQKLNYLHWIEDLIEHKIDAIGIDIGIKKKFFSMKI</sequence>
<accession>A0A814XSK2</accession>
<feature type="compositionally biased region" description="Basic and acidic residues" evidence="6">
    <location>
        <begin position="210"/>
        <end position="225"/>
    </location>
</feature>
<gene>
    <name evidence="9" type="ORF">ZHD862_LOCUS23806</name>
</gene>
<protein>
    <recommendedName>
        <fullName evidence="11">Mitochondrial 3-ketoacyl-coa thiolase</fullName>
    </recommendedName>
</protein>
<dbReference type="InterPro" id="IPR020615">
    <property type="entry name" value="Thiolase_acyl_enz_int_AS"/>
</dbReference>
<dbReference type="PANTHER" id="PTHR18919">
    <property type="entry name" value="ACETYL-COA C-ACYLTRANSFERASE"/>
    <property type="match status" value="1"/>
</dbReference>
<evidence type="ECO:0000313" key="9">
    <source>
        <dbReference type="EMBL" id="CAF1219769.1"/>
    </source>
</evidence>
<proteinExistence type="inferred from homology"/>
<comment type="similarity">
    <text evidence="1 5">Belongs to the thiolase-like superfamily. Thiolase family.</text>
</comment>
<evidence type="ECO:0000256" key="2">
    <source>
        <dbReference type="ARBA" id="ARBA00022679"/>
    </source>
</evidence>
<dbReference type="SUPFAM" id="SSF53901">
    <property type="entry name" value="Thiolase-like"/>
    <property type="match status" value="2"/>
</dbReference>
<dbReference type="EMBL" id="CAJNOT010001573">
    <property type="protein sequence ID" value="CAF1219769.1"/>
    <property type="molecule type" value="Genomic_DNA"/>
</dbReference>
<feature type="active site" description="Acyl-thioester intermediate" evidence="4">
    <location>
        <position position="92"/>
    </location>
</feature>
<dbReference type="PANTHER" id="PTHR18919:SF107">
    <property type="entry name" value="ACETYL-COA ACETYLTRANSFERASE, CYTOSOLIC"/>
    <property type="match status" value="1"/>
</dbReference>
<dbReference type="InterPro" id="IPR020613">
    <property type="entry name" value="Thiolase_CS"/>
</dbReference>
<keyword evidence="3 5" id="KW-0012">Acyltransferase</keyword>
<feature type="domain" description="Thiolase N-terminal" evidence="7">
    <location>
        <begin position="7"/>
        <end position="268"/>
    </location>
</feature>
<evidence type="ECO:0000256" key="1">
    <source>
        <dbReference type="ARBA" id="ARBA00010982"/>
    </source>
</evidence>
<feature type="domain" description="Thiolase C-terminal" evidence="8">
    <location>
        <begin position="275"/>
        <end position="390"/>
    </location>
</feature>
<dbReference type="Proteomes" id="UP000663864">
    <property type="component" value="Unassembled WGS sequence"/>
</dbReference>
<organism evidence="9 10">
    <name type="scientific">Rotaria sordida</name>
    <dbReference type="NCBI Taxonomy" id="392033"/>
    <lineage>
        <taxon>Eukaryota</taxon>
        <taxon>Metazoa</taxon>
        <taxon>Spiralia</taxon>
        <taxon>Gnathifera</taxon>
        <taxon>Rotifera</taxon>
        <taxon>Eurotatoria</taxon>
        <taxon>Bdelloidea</taxon>
        <taxon>Philodinida</taxon>
        <taxon>Philodinidae</taxon>
        <taxon>Rotaria</taxon>
    </lineage>
</organism>
<name>A0A814XSK2_9BILA</name>
<feature type="active site" description="Proton acceptor" evidence="4">
    <location>
        <position position="354"/>
    </location>
</feature>
<evidence type="ECO:0000259" key="8">
    <source>
        <dbReference type="Pfam" id="PF02803"/>
    </source>
</evidence>
<dbReference type="NCBIfam" id="TIGR01930">
    <property type="entry name" value="AcCoA-C-Actrans"/>
    <property type="match status" value="1"/>
</dbReference>
<feature type="active site" description="Proton acceptor" evidence="4">
    <location>
        <position position="384"/>
    </location>
</feature>
<dbReference type="PROSITE" id="PS00098">
    <property type="entry name" value="THIOLASE_1"/>
    <property type="match status" value="1"/>
</dbReference>
<dbReference type="Pfam" id="PF00108">
    <property type="entry name" value="Thiolase_N"/>
    <property type="match status" value="1"/>
</dbReference>
<dbReference type="Gene3D" id="3.40.50.150">
    <property type="entry name" value="Vaccinia Virus protein VP39"/>
    <property type="match status" value="1"/>
</dbReference>
<dbReference type="PIRSF" id="PIRSF000429">
    <property type="entry name" value="Ac-CoA_Ac_transf"/>
    <property type="match status" value="1"/>
</dbReference>
<dbReference type="Gene3D" id="3.40.47.10">
    <property type="match status" value="2"/>
</dbReference>
<dbReference type="AlphaFoldDB" id="A0A814XSK2"/>
<evidence type="ECO:0000256" key="3">
    <source>
        <dbReference type="ARBA" id="ARBA00023315"/>
    </source>
</evidence>
<dbReference type="GO" id="GO:0006635">
    <property type="term" value="P:fatty acid beta-oxidation"/>
    <property type="evidence" value="ECO:0007669"/>
    <property type="project" value="TreeGrafter"/>
</dbReference>
<dbReference type="CDD" id="cd00751">
    <property type="entry name" value="thiolase"/>
    <property type="match status" value="1"/>
</dbReference>
<dbReference type="InterPro" id="IPR020616">
    <property type="entry name" value="Thiolase_N"/>
</dbReference>
<dbReference type="GO" id="GO:0003985">
    <property type="term" value="F:acetyl-CoA C-acetyltransferase activity"/>
    <property type="evidence" value="ECO:0007669"/>
    <property type="project" value="TreeGrafter"/>
</dbReference>
<evidence type="ECO:0000256" key="6">
    <source>
        <dbReference type="SAM" id="MobiDB-lite"/>
    </source>
</evidence>
<evidence type="ECO:0000256" key="5">
    <source>
        <dbReference type="RuleBase" id="RU003557"/>
    </source>
</evidence>
<evidence type="ECO:0000313" key="10">
    <source>
        <dbReference type="Proteomes" id="UP000663864"/>
    </source>
</evidence>
<feature type="region of interest" description="Disordered" evidence="6">
    <location>
        <begin position="210"/>
        <end position="229"/>
    </location>
</feature>
<dbReference type="InterPro" id="IPR016039">
    <property type="entry name" value="Thiolase-like"/>
</dbReference>
<dbReference type="Pfam" id="PF02803">
    <property type="entry name" value="Thiolase_C"/>
    <property type="match status" value="1"/>
</dbReference>
<reference evidence="9" key="1">
    <citation type="submission" date="2021-02" db="EMBL/GenBank/DDBJ databases">
        <authorList>
            <person name="Nowell W R."/>
        </authorList>
    </citation>
    <scope>NUCLEOTIDE SEQUENCE</scope>
</reference>
<dbReference type="InterPro" id="IPR020617">
    <property type="entry name" value="Thiolase_C"/>
</dbReference>
<keyword evidence="2 5" id="KW-0808">Transferase</keyword>
<evidence type="ECO:0000259" key="7">
    <source>
        <dbReference type="Pfam" id="PF00108"/>
    </source>
</evidence>
<evidence type="ECO:0008006" key="11">
    <source>
        <dbReference type="Google" id="ProtNLM"/>
    </source>
</evidence>
<evidence type="ECO:0000256" key="4">
    <source>
        <dbReference type="PIRSR" id="PIRSR000429-1"/>
    </source>
</evidence>
<dbReference type="InterPro" id="IPR002155">
    <property type="entry name" value="Thiolase"/>
</dbReference>
<comment type="caution">
    <text evidence="9">The sequence shown here is derived from an EMBL/GenBank/DDBJ whole genome shotgun (WGS) entry which is preliminary data.</text>
</comment>
<dbReference type="GO" id="GO:0005739">
    <property type="term" value="C:mitochondrion"/>
    <property type="evidence" value="ECO:0007669"/>
    <property type="project" value="TreeGrafter"/>
</dbReference>
<dbReference type="InterPro" id="IPR029063">
    <property type="entry name" value="SAM-dependent_MTases_sf"/>
</dbReference>